<accession>A0A2N3PME8</accession>
<evidence type="ECO:0000313" key="5">
    <source>
        <dbReference type="Proteomes" id="UP000233293"/>
    </source>
</evidence>
<dbReference type="GO" id="GO:0003677">
    <property type="term" value="F:DNA binding"/>
    <property type="evidence" value="ECO:0007669"/>
    <property type="project" value="UniProtKB-UniRule"/>
</dbReference>
<dbReference type="SUPFAM" id="SSF48498">
    <property type="entry name" value="Tetracyclin repressor-like, C-terminal domain"/>
    <property type="match status" value="1"/>
</dbReference>
<feature type="DNA-binding region" description="H-T-H motif" evidence="2">
    <location>
        <begin position="34"/>
        <end position="53"/>
    </location>
</feature>
<keyword evidence="1 2" id="KW-0238">DNA-binding</keyword>
<dbReference type="InterPro" id="IPR009057">
    <property type="entry name" value="Homeodomain-like_sf"/>
</dbReference>
<evidence type="ECO:0000259" key="3">
    <source>
        <dbReference type="PROSITE" id="PS50977"/>
    </source>
</evidence>
<dbReference type="AlphaFoldDB" id="A0A2N3PME8"/>
<dbReference type="Proteomes" id="UP000233293">
    <property type="component" value="Unassembled WGS sequence"/>
</dbReference>
<dbReference type="OrthoDB" id="2356263at2"/>
<sequence>MVKSVRKLDPEGTKREILRAARAEFAEKGFSGARIDEIGARTKTAKRMIYYYFGNKEGLYIAALEQAYSEIRALERTLELDDLSADDALCRMIDFTFDYEQANVEFVRLISCENMNYARYMKDSKKIREVNSNIIEAIEKILDRGYLDGSFTRHAPPEDVHFMISALCFYRVSNQYTFSEIFGCDLAAPDTSARHKNMIRNAIRSYLRSTEDHD</sequence>
<dbReference type="InterPro" id="IPR001647">
    <property type="entry name" value="HTH_TetR"/>
</dbReference>
<gene>
    <name evidence="4" type="ORF">CWS72_26220</name>
</gene>
<dbReference type="PANTHER" id="PTHR30328">
    <property type="entry name" value="TRANSCRIPTIONAL REPRESSOR"/>
    <property type="match status" value="1"/>
</dbReference>
<protein>
    <submittedName>
        <fullName evidence="4">TetR family transcriptional regulator</fullName>
    </submittedName>
</protein>
<dbReference type="Gene3D" id="1.10.357.10">
    <property type="entry name" value="Tetracycline Repressor, domain 2"/>
    <property type="match status" value="1"/>
</dbReference>
<dbReference type="SUPFAM" id="SSF46689">
    <property type="entry name" value="Homeodomain-like"/>
    <property type="match status" value="1"/>
</dbReference>
<keyword evidence="5" id="KW-1185">Reference proteome</keyword>
<dbReference type="EMBL" id="PIUM01000052">
    <property type="protein sequence ID" value="PKU21564.1"/>
    <property type="molecule type" value="Genomic_DNA"/>
</dbReference>
<dbReference type="PRINTS" id="PR00455">
    <property type="entry name" value="HTHTETR"/>
</dbReference>
<proteinExistence type="predicted"/>
<comment type="caution">
    <text evidence="4">The sequence shown here is derived from an EMBL/GenBank/DDBJ whole genome shotgun (WGS) entry which is preliminary data.</text>
</comment>
<dbReference type="InterPro" id="IPR036271">
    <property type="entry name" value="Tet_transcr_reg_TetR-rel_C_sf"/>
</dbReference>
<reference evidence="5" key="1">
    <citation type="submission" date="2017-12" db="EMBL/GenBank/DDBJ databases">
        <title>Draft genome sequence of Telmatospirillum siberiense 26-4b1T, an acidotolerant peatland alphaproteobacterium potentially involved in sulfur cycling.</title>
        <authorList>
            <person name="Hausmann B."/>
            <person name="Pjevac P."/>
            <person name="Schreck K."/>
            <person name="Herbold C.W."/>
            <person name="Daims H."/>
            <person name="Wagner M."/>
            <person name="Pester M."/>
            <person name="Loy A."/>
        </authorList>
    </citation>
    <scope>NUCLEOTIDE SEQUENCE [LARGE SCALE GENOMIC DNA]</scope>
    <source>
        <strain evidence="5">26-4b1</strain>
    </source>
</reference>
<evidence type="ECO:0000313" key="4">
    <source>
        <dbReference type="EMBL" id="PKU21564.1"/>
    </source>
</evidence>
<feature type="domain" description="HTH tetR-type" evidence="3">
    <location>
        <begin position="11"/>
        <end position="71"/>
    </location>
</feature>
<organism evidence="4 5">
    <name type="scientific">Telmatospirillum siberiense</name>
    <dbReference type="NCBI Taxonomy" id="382514"/>
    <lineage>
        <taxon>Bacteria</taxon>
        <taxon>Pseudomonadati</taxon>
        <taxon>Pseudomonadota</taxon>
        <taxon>Alphaproteobacteria</taxon>
        <taxon>Rhodospirillales</taxon>
        <taxon>Rhodospirillaceae</taxon>
        <taxon>Telmatospirillum</taxon>
    </lineage>
</organism>
<dbReference type="PROSITE" id="PS50977">
    <property type="entry name" value="HTH_TETR_2"/>
    <property type="match status" value="1"/>
</dbReference>
<evidence type="ECO:0000256" key="1">
    <source>
        <dbReference type="ARBA" id="ARBA00023125"/>
    </source>
</evidence>
<name>A0A2N3PME8_9PROT</name>
<dbReference type="Pfam" id="PF00440">
    <property type="entry name" value="TetR_N"/>
    <property type="match status" value="1"/>
</dbReference>
<dbReference type="InterPro" id="IPR041474">
    <property type="entry name" value="NicS_C"/>
</dbReference>
<dbReference type="Pfam" id="PF17938">
    <property type="entry name" value="TetR_C_29"/>
    <property type="match status" value="1"/>
</dbReference>
<dbReference type="PANTHER" id="PTHR30328:SF54">
    <property type="entry name" value="HTH-TYPE TRANSCRIPTIONAL REPRESSOR SCO4008"/>
    <property type="match status" value="1"/>
</dbReference>
<dbReference type="InterPro" id="IPR050109">
    <property type="entry name" value="HTH-type_TetR-like_transc_reg"/>
</dbReference>
<evidence type="ECO:0000256" key="2">
    <source>
        <dbReference type="PROSITE-ProRule" id="PRU00335"/>
    </source>
</evidence>